<sequence>MLKTPDQSWQKIIDRCFEHGQGHVFRFWDELNDGQRKSLIEQLSRINWLQMEELIQRALNPAKKIEHTLEPAPVISIKERATYDARAIPIGEEALRAGKVGVCLVAGGQGSRLGFEGPKGCFPITPVKNKTLFQLHAEKIKAMSLKYGVDLPWYIMTSQTNHQPTIDFFEKHDYFNLGKDNVFFFNQEMIPAVDHRGKFLLVEKHKIFESPNGHGGVLKALYDSGAIEDMKARDIQYLFYFQVDNVLVKMCDPAFIGHHILQKAQMSNKVVRKVRPEERVGVICKIDGKIGVVEYSDLDEEHMYARDKNGDLLFWAGSIAIHVIDVPFIEEENKNGFKLPFHIAHKSIPYLNEQGELVIPEAKNGYKFETFIFDALLDASRVCTIEVDRSREFSAVKNKEGFESPQTAREDLMRNYARWLEACGVKVPRRDGLPVYPIEISPLFALDEQELKQNLKKIPEIDGPIYLD</sequence>
<dbReference type="Proteomes" id="UP000004671">
    <property type="component" value="Chromosome"/>
</dbReference>
<evidence type="ECO:0000313" key="4">
    <source>
        <dbReference type="EMBL" id="APF18157.1"/>
    </source>
</evidence>
<reference evidence="4 7" key="2">
    <citation type="submission" date="2016-11" db="EMBL/GenBank/DDBJ databases">
        <title>Genomic analysis of Caldithrix abyssi and proposal of a novel bacterial phylum Caldithrichaeota.</title>
        <authorList>
            <person name="Kublanov I."/>
            <person name="Sigalova O."/>
            <person name="Gavrilov S."/>
            <person name="Lebedinsky A."/>
            <person name="Ivanova N."/>
            <person name="Daum C."/>
            <person name="Reddy T."/>
            <person name="Klenk H.P."/>
            <person name="Goker M."/>
            <person name="Reva O."/>
            <person name="Miroshnichenko M."/>
            <person name="Kyprides N."/>
            <person name="Woyke T."/>
            <person name="Gelfand M."/>
        </authorList>
    </citation>
    <scope>NUCLEOTIDE SEQUENCE [LARGE SCALE GENOMIC DNA]</scope>
    <source>
        <strain evidence="4 7">LF13</strain>
    </source>
</reference>
<evidence type="ECO:0000313" key="7">
    <source>
        <dbReference type="Proteomes" id="UP000183868"/>
    </source>
</evidence>
<dbReference type="EMBL" id="CP018099">
    <property type="protein sequence ID" value="APF18157.1"/>
    <property type="molecule type" value="Genomic_DNA"/>
</dbReference>
<dbReference type="PANTHER" id="PTHR11952">
    <property type="entry name" value="UDP- GLUCOSE PYROPHOSPHORYLASE"/>
    <property type="match status" value="1"/>
</dbReference>
<comment type="similarity">
    <text evidence="1">Belongs to the UDPGP type 1 family.</text>
</comment>
<evidence type="ECO:0000256" key="2">
    <source>
        <dbReference type="ARBA" id="ARBA00022679"/>
    </source>
</evidence>
<evidence type="ECO:0000313" key="6">
    <source>
        <dbReference type="Proteomes" id="UP000004671"/>
    </source>
</evidence>
<reference evidence="5 6" key="1">
    <citation type="submission" date="2011-09" db="EMBL/GenBank/DDBJ databases">
        <title>The permanent draft genome of Caldithrix abyssi DSM 13497.</title>
        <authorList>
            <consortium name="US DOE Joint Genome Institute (JGI-PGF)"/>
            <person name="Lucas S."/>
            <person name="Han J."/>
            <person name="Lapidus A."/>
            <person name="Bruce D."/>
            <person name="Goodwin L."/>
            <person name="Pitluck S."/>
            <person name="Peters L."/>
            <person name="Kyrpides N."/>
            <person name="Mavromatis K."/>
            <person name="Ivanova N."/>
            <person name="Mikhailova N."/>
            <person name="Chertkov O."/>
            <person name="Detter J.C."/>
            <person name="Tapia R."/>
            <person name="Han C."/>
            <person name="Land M."/>
            <person name="Hauser L."/>
            <person name="Markowitz V."/>
            <person name="Cheng J.-F."/>
            <person name="Hugenholtz P."/>
            <person name="Woyke T."/>
            <person name="Wu D."/>
            <person name="Spring S."/>
            <person name="Brambilla E."/>
            <person name="Klenk H.-P."/>
            <person name="Eisen J.A."/>
        </authorList>
    </citation>
    <scope>NUCLEOTIDE SEQUENCE [LARGE SCALE GENOMIC DNA]</scope>
    <source>
        <strain evidence="5 6">DSM 13497</strain>
    </source>
</reference>
<dbReference type="PaxDb" id="880073-Calab_2578"/>
<dbReference type="eggNOG" id="COG4284">
    <property type="taxonomic scope" value="Bacteria"/>
</dbReference>
<dbReference type="STRING" id="880073.Cabys_1408"/>
<dbReference type="EMBL" id="CM001402">
    <property type="protein sequence ID" value="EHO42188.1"/>
    <property type="molecule type" value="Genomic_DNA"/>
</dbReference>
<evidence type="ECO:0000256" key="1">
    <source>
        <dbReference type="ARBA" id="ARBA00010401"/>
    </source>
</evidence>
<keyword evidence="3 5" id="KW-0548">Nucleotidyltransferase</keyword>
<protein>
    <submittedName>
        <fullName evidence="4">UDP-N-acetylglucosamine/UDP-N-acetylgalactosamine diphosphorylase</fullName>
    </submittedName>
    <submittedName>
        <fullName evidence="5">UTP--glucose-1-phosphate uridylyltransferase</fullName>
    </submittedName>
</protein>
<dbReference type="SUPFAM" id="SSF53448">
    <property type="entry name" value="Nucleotide-diphospho-sugar transferases"/>
    <property type="match status" value="1"/>
</dbReference>
<organism evidence="5 6">
    <name type="scientific">Caldithrix abyssi DSM 13497</name>
    <dbReference type="NCBI Taxonomy" id="880073"/>
    <lineage>
        <taxon>Bacteria</taxon>
        <taxon>Pseudomonadati</taxon>
        <taxon>Calditrichota</taxon>
        <taxon>Calditrichia</taxon>
        <taxon>Calditrichales</taxon>
        <taxon>Calditrichaceae</taxon>
        <taxon>Caldithrix</taxon>
    </lineage>
</organism>
<dbReference type="RefSeq" id="WP_006929455.1">
    <property type="nucleotide sequence ID" value="NZ_CM001402.1"/>
</dbReference>
<dbReference type="Proteomes" id="UP000183868">
    <property type="component" value="Chromosome"/>
</dbReference>
<evidence type="ECO:0000313" key="5">
    <source>
        <dbReference type="EMBL" id="EHO42188.1"/>
    </source>
</evidence>
<dbReference type="HOGENOM" id="CLU_025603_1_2_0"/>
<dbReference type="CDD" id="cd04193">
    <property type="entry name" value="UDPGlcNAc_PPase"/>
    <property type="match status" value="1"/>
</dbReference>
<dbReference type="InParanoid" id="H1XP73"/>
<evidence type="ECO:0000256" key="3">
    <source>
        <dbReference type="ARBA" id="ARBA00022695"/>
    </source>
</evidence>
<dbReference type="Gene3D" id="3.90.550.10">
    <property type="entry name" value="Spore Coat Polysaccharide Biosynthesis Protein SpsA, Chain A"/>
    <property type="match status" value="1"/>
</dbReference>
<dbReference type="InterPro" id="IPR029044">
    <property type="entry name" value="Nucleotide-diphossugar_trans"/>
</dbReference>
<dbReference type="Pfam" id="PF01704">
    <property type="entry name" value="UDPGP"/>
    <property type="match status" value="1"/>
</dbReference>
<dbReference type="GO" id="GO:0070569">
    <property type="term" value="F:uridylyltransferase activity"/>
    <property type="evidence" value="ECO:0007669"/>
    <property type="project" value="InterPro"/>
</dbReference>
<dbReference type="InterPro" id="IPR002618">
    <property type="entry name" value="UDPGP_fam"/>
</dbReference>
<dbReference type="AlphaFoldDB" id="H1XP73"/>
<dbReference type="KEGG" id="caby:Cabys_1408"/>
<keyword evidence="6" id="KW-1185">Reference proteome</keyword>
<dbReference type="InterPro" id="IPR039741">
    <property type="entry name" value="UDP-sugar_pyrophosphorylase"/>
</dbReference>
<gene>
    <name evidence="4" type="ORF">Cabys_1408</name>
    <name evidence="5" type="ORF">Calab_2578</name>
</gene>
<accession>H1XP73</accession>
<proteinExistence type="inferred from homology"/>
<name>H1XP73_CALAY</name>
<dbReference type="PANTHER" id="PTHR11952:SF2">
    <property type="entry name" value="LD24639P"/>
    <property type="match status" value="1"/>
</dbReference>
<keyword evidence="2 5" id="KW-0808">Transferase</keyword>